<dbReference type="GO" id="GO:0015141">
    <property type="term" value="F:succinate transmembrane transporter activity"/>
    <property type="evidence" value="ECO:0007669"/>
    <property type="project" value="TreeGrafter"/>
</dbReference>
<dbReference type="FunFam" id="1.10.3860.10:FF:000001">
    <property type="entry name" value="C4-dicarboxylate transport protein"/>
    <property type="match status" value="1"/>
</dbReference>
<feature type="region of interest" description="Disordered" evidence="8">
    <location>
        <begin position="426"/>
        <end position="460"/>
    </location>
</feature>
<evidence type="ECO:0000256" key="7">
    <source>
        <dbReference type="ARBA" id="ARBA00023136"/>
    </source>
</evidence>
<dbReference type="Gene3D" id="1.10.3860.10">
    <property type="entry name" value="Sodium:dicarboxylate symporter"/>
    <property type="match status" value="1"/>
</dbReference>
<dbReference type="Pfam" id="PF00375">
    <property type="entry name" value="SDF"/>
    <property type="match status" value="1"/>
</dbReference>
<name>A0A7T1TD22_9ACTN</name>
<dbReference type="PRINTS" id="PR00173">
    <property type="entry name" value="EDTRNSPORT"/>
</dbReference>
<dbReference type="Proteomes" id="UP000595046">
    <property type="component" value="Chromosome"/>
</dbReference>
<evidence type="ECO:0000256" key="3">
    <source>
        <dbReference type="ARBA" id="ARBA00022475"/>
    </source>
</evidence>
<evidence type="ECO:0000256" key="2">
    <source>
        <dbReference type="ARBA" id="ARBA00022448"/>
    </source>
</evidence>
<evidence type="ECO:0000256" key="4">
    <source>
        <dbReference type="ARBA" id="ARBA00022692"/>
    </source>
</evidence>
<evidence type="ECO:0000256" key="6">
    <source>
        <dbReference type="ARBA" id="ARBA00022989"/>
    </source>
</evidence>
<feature type="transmembrane region" description="Helical" evidence="9">
    <location>
        <begin position="48"/>
        <end position="71"/>
    </location>
</feature>
<feature type="transmembrane region" description="Helical" evidence="9">
    <location>
        <begin position="195"/>
        <end position="215"/>
    </location>
</feature>
<dbReference type="SUPFAM" id="SSF118215">
    <property type="entry name" value="Proton glutamate symport protein"/>
    <property type="match status" value="1"/>
</dbReference>
<keyword evidence="11" id="KW-1185">Reference proteome</keyword>
<dbReference type="KEGG" id="sbat:G4Z16_15910"/>
<organism evidence="10 11">
    <name type="scientific">Streptomyces bathyalis</name>
    <dbReference type="NCBI Taxonomy" id="2710756"/>
    <lineage>
        <taxon>Bacteria</taxon>
        <taxon>Bacillati</taxon>
        <taxon>Actinomycetota</taxon>
        <taxon>Actinomycetes</taxon>
        <taxon>Kitasatosporales</taxon>
        <taxon>Streptomycetaceae</taxon>
        <taxon>Streptomyces</taxon>
    </lineage>
</organism>
<feature type="transmembrane region" description="Helical" evidence="9">
    <location>
        <begin position="227"/>
        <end position="252"/>
    </location>
</feature>
<dbReference type="GO" id="GO:0005886">
    <property type="term" value="C:plasma membrane"/>
    <property type="evidence" value="ECO:0007669"/>
    <property type="project" value="UniProtKB-SubCell"/>
</dbReference>
<evidence type="ECO:0000256" key="9">
    <source>
        <dbReference type="SAM" id="Phobius"/>
    </source>
</evidence>
<sequence>MSPGAILRSAFTSKLYVTVLVAIALGAALGLAAPGVGAAMEPVGTGFISLIQMLIAPVIFCTIVTGVASAGELTSVGRIGVKALVYFEVLTTIALIIGLVVMDVAAPGAGVHADPAKVEVTGSARSYMEQGEAQHWYDFIVQIIPDSMVGAFTEGNVLQVLLISVLFAVAVKMLGERGEPLVRGIERVGDAVFGIVRLIMYLAPLGAFGAMAFTVGKFGTDTLVSLLGVVLLFLGASVFFSVVVLGAVARLCGLRVLRLYRHFKAELLITLGTANYEAVMPQLMTKLVGLGCPKRIVGLTVPSGYAFNGDGVCLYLGFAALYIAQAFDVHMSFWEQLGLLAVFMITSKGSAGVAGAGFVILAATLSTTAAVPVAGIMLILGIDRFMSTLRGLVSLTGQILGSIVVSRWEGVFDRERARAVLYGREPAVAGGHSGGSASAEAGGPDETPTSSADSGAANQR</sequence>
<dbReference type="GO" id="GO:0015138">
    <property type="term" value="F:fumarate transmembrane transporter activity"/>
    <property type="evidence" value="ECO:0007669"/>
    <property type="project" value="TreeGrafter"/>
</dbReference>
<evidence type="ECO:0000256" key="8">
    <source>
        <dbReference type="SAM" id="MobiDB-lite"/>
    </source>
</evidence>
<feature type="transmembrane region" description="Helical" evidence="9">
    <location>
        <begin position="157"/>
        <end position="175"/>
    </location>
</feature>
<feature type="transmembrane region" description="Helical" evidence="9">
    <location>
        <begin position="83"/>
        <end position="102"/>
    </location>
</feature>
<evidence type="ECO:0000256" key="1">
    <source>
        <dbReference type="ARBA" id="ARBA00004651"/>
    </source>
</evidence>
<reference evidence="11" key="1">
    <citation type="submission" date="2020-02" db="EMBL/GenBank/DDBJ databases">
        <title>Streptomyces sp. ASO4wet.</title>
        <authorList>
            <person name="Risdian C."/>
            <person name="Landwehr W."/>
            <person name="Schupp P."/>
            <person name="Wink J."/>
        </authorList>
    </citation>
    <scope>NUCLEOTIDE SEQUENCE [LARGE SCALE GENOMIC DNA]</scope>
    <source>
        <strain evidence="11">ASO4wet</strain>
    </source>
</reference>
<protein>
    <submittedName>
        <fullName evidence="10">Cation:dicarboxylase symporter family transporter</fullName>
    </submittedName>
</protein>
<feature type="compositionally biased region" description="Polar residues" evidence="8">
    <location>
        <begin position="447"/>
        <end position="460"/>
    </location>
</feature>
<evidence type="ECO:0000256" key="5">
    <source>
        <dbReference type="ARBA" id="ARBA00022847"/>
    </source>
</evidence>
<keyword evidence="7 9" id="KW-0472">Membrane</keyword>
<dbReference type="GO" id="GO:0015366">
    <property type="term" value="F:malate:proton symporter activity"/>
    <property type="evidence" value="ECO:0007669"/>
    <property type="project" value="TreeGrafter"/>
</dbReference>
<dbReference type="PANTHER" id="PTHR42865">
    <property type="entry name" value="PROTON/GLUTAMATE-ASPARTATE SYMPORTER"/>
    <property type="match status" value="1"/>
</dbReference>
<evidence type="ECO:0000313" key="11">
    <source>
        <dbReference type="Proteomes" id="UP000595046"/>
    </source>
</evidence>
<dbReference type="AlphaFoldDB" id="A0A7T1TD22"/>
<keyword evidence="2" id="KW-0813">Transport</keyword>
<feature type="compositionally biased region" description="Low complexity" evidence="8">
    <location>
        <begin position="427"/>
        <end position="442"/>
    </location>
</feature>
<dbReference type="InterPro" id="IPR036458">
    <property type="entry name" value="Na:dicarbo_symporter_sf"/>
</dbReference>
<keyword evidence="4 9" id="KW-0812">Transmembrane</keyword>
<dbReference type="InterPro" id="IPR001991">
    <property type="entry name" value="Na-dicarboxylate_symporter"/>
</dbReference>
<feature type="transmembrane region" description="Helical" evidence="9">
    <location>
        <begin position="353"/>
        <end position="380"/>
    </location>
</feature>
<comment type="subcellular location">
    <subcellularLocation>
        <location evidence="1">Cell membrane</location>
        <topology evidence="1">Multi-pass membrane protein</topology>
    </subcellularLocation>
</comment>
<keyword evidence="5" id="KW-0769">Symport</keyword>
<evidence type="ECO:0000313" key="10">
    <source>
        <dbReference type="EMBL" id="QPP10741.1"/>
    </source>
</evidence>
<keyword evidence="3" id="KW-1003">Cell membrane</keyword>
<keyword evidence="6 9" id="KW-1133">Transmembrane helix</keyword>
<gene>
    <name evidence="10" type="ORF">G4Z16_15910</name>
</gene>
<dbReference type="EMBL" id="CP048882">
    <property type="protein sequence ID" value="QPP10741.1"/>
    <property type="molecule type" value="Genomic_DNA"/>
</dbReference>
<proteinExistence type="predicted"/>
<dbReference type="GO" id="GO:0070778">
    <property type="term" value="P:L-aspartate transmembrane transport"/>
    <property type="evidence" value="ECO:0007669"/>
    <property type="project" value="TreeGrafter"/>
</dbReference>
<dbReference type="PANTHER" id="PTHR42865:SF1">
    <property type="entry name" value="AEROBIC C4-DICARBOXYLATE TRANSPORT PROTEIN"/>
    <property type="match status" value="1"/>
</dbReference>
<feature type="transmembrane region" description="Helical" evidence="9">
    <location>
        <begin position="312"/>
        <end position="333"/>
    </location>
</feature>
<accession>A0A7T1TD22</accession>